<feature type="transmembrane region" description="Helical" evidence="1">
    <location>
        <begin position="144"/>
        <end position="172"/>
    </location>
</feature>
<evidence type="ECO:0000256" key="1">
    <source>
        <dbReference type="SAM" id="Phobius"/>
    </source>
</evidence>
<accession>A0ABU3KHF2</accession>
<protein>
    <submittedName>
        <fullName evidence="2">Uncharacterized protein</fullName>
    </submittedName>
</protein>
<proteinExistence type="predicted"/>
<keyword evidence="3" id="KW-1185">Reference proteome</keyword>
<keyword evidence="1" id="KW-0472">Membrane</keyword>
<sequence length="173" mass="19726">MKEDKGSELHESSTTVRLKHLDYIQNIVTRMSQSSVQAKSWLLPVVTAAFGYALTQRSVEVALLGISAILLFGYMDVNYLRQERLYRRLYNAVVRQDVKIPELSLDPHDYEETAPDADGEANTQKSQFNSGRCRRSKINVKEWFRILTSWSIAPFYGALLFVGALVLCHALIR</sequence>
<feature type="transmembrane region" description="Helical" evidence="1">
    <location>
        <begin position="61"/>
        <end position="80"/>
    </location>
</feature>
<evidence type="ECO:0000313" key="3">
    <source>
        <dbReference type="Proteomes" id="UP001529481"/>
    </source>
</evidence>
<name>A0ABU3KHF2_9BIFI</name>
<dbReference type="RefSeq" id="WP_313839583.1">
    <property type="nucleotide sequence ID" value="NZ_JASTZZ010000005.1"/>
</dbReference>
<evidence type="ECO:0000313" key="2">
    <source>
        <dbReference type="EMBL" id="MDT7509854.1"/>
    </source>
</evidence>
<gene>
    <name evidence="2" type="ORF">QRX41_06915</name>
</gene>
<comment type="caution">
    <text evidence="2">The sequence shown here is derived from an EMBL/GenBank/DDBJ whole genome shotgun (WGS) entry which is preliminary data.</text>
</comment>
<dbReference type="Proteomes" id="UP001529481">
    <property type="component" value="Unassembled WGS sequence"/>
</dbReference>
<organism evidence="2 3">
    <name type="scientific">Bifidobacterium kimbladii</name>
    <dbReference type="NCBI Taxonomy" id="1293826"/>
    <lineage>
        <taxon>Bacteria</taxon>
        <taxon>Bacillati</taxon>
        <taxon>Actinomycetota</taxon>
        <taxon>Actinomycetes</taxon>
        <taxon>Bifidobacteriales</taxon>
        <taxon>Bifidobacteriaceae</taxon>
        <taxon>Bifidobacterium</taxon>
    </lineage>
</organism>
<keyword evidence="1" id="KW-1133">Transmembrane helix</keyword>
<dbReference type="EMBL" id="JASTZZ010000005">
    <property type="protein sequence ID" value="MDT7509854.1"/>
    <property type="molecule type" value="Genomic_DNA"/>
</dbReference>
<keyword evidence="1" id="KW-0812">Transmembrane</keyword>
<reference evidence="3" key="1">
    <citation type="submission" date="2023-07" db="EMBL/GenBank/DDBJ databases">
        <title>Bifidobacterium spp. in honeybee.</title>
        <authorList>
            <person name="Olofsson T."/>
        </authorList>
    </citation>
    <scope>NUCLEOTIDE SEQUENCE [LARGE SCALE GENOMIC DNA]</scope>
    <source>
        <strain evidence="3">H1HS16N</strain>
    </source>
</reference>